<accession>D3PXQ3</accession>
<dbReference type="SUPFAM" id="SSF46894">
    <property type="entry name" value="C-terminal effector domain of the bipartite response regulators"/>
    <property type="match status" value="1"/>
</dbReference>
<evidence type="ECO:0000313" key="3">
    <source>
        <dbReference type="Proteomes" id="UP000000844"/>
    </source>
</evidence>
<keyword evidence="3" id="KW-1185">Reference proteome</keyword>
<organism evidence="2 3">
    <name type="scientific">Stackebrandtia nassauensis (strain DSM 44728 / CIP 108903 / NRRL B-16338 / NBRC 102104 / LLR-40K-21)</name>
    <dbReference type="NCBI Taxonomy" id="446470"/>
    <lineage>
        <taxon>Bacteria</taxon>
        <taxon>Bacillati</taxon>
        <taxon>Actinomycetota</taxon>
        <taxon>Actinomycetes</taxon>
        <taxon>Glycomycetales</taxon>
        <taxon>Glycomycetaceae</taxon>
        <taxon>Stackebrandtia</taxon>
    </lineage>
</organism>
<dbReference type="KEGG" id="sna:Snas_3726"/>
<gene>
    <name evidence="2" type="ordered locus">Snas_3726</name>
</gene>
<dbReference type="SMART" id="SM00421">
    <property type="entry name" value="HTH_LUXR"/>
    <property type="match status" value="1"/>
</dbReference>
<dbReference type="PRINTS" id="PR00038">
    <property type="entry name" value="HTHLUXR"/>
</dbReference>
<dbReference type="RefSeq" id="WP_013018954.1">
    <property type="nucleotide sequence ID" value="NC_013947.1"/>
</dbReference>
<dbReference type="AlphaFoldDB" id="D3PXQ3"/>
<dbReference type="PROSITE" id="PS50043">
    <property type="entry name" value="HTH_LUXR_2"/>
    <property type="match status" value="1"/>
</dbReference>
<proteinExistence type="predicted"/>
<dbReference type="GO" id="GO:0006355">
    <property type="term" value="P:regulation of DNA-templated transcription"/>
    <property type="evidence" value="ECO:0007669"/>
    <property type="project" value="InterPro"/>
</dbReference>
<dbReference type="InterPro" id="IPR016032">
    <property type="entry name" value="Sig_transdc_resp-reg_C-effctor"/>
</dbReference>
<reference evidence="2 3" key="1">
    <citation type="journal article" date="2009" name="Stand. Genomic Sci.">
        <title>Complete genome sequence of Stackebrandtia nassauensis type strain (LLR-40K-21).</title>
        <authorList>
            <person name="Munk C."/>
            <person name="Lapidus A."/>
            <person name="Copeland A."/>
            <person name="Jando M."/>
            <person name="Mayilraj S."/>
            <person name="Glavina Del Rio T."/>
            <person name="Nolan M."/>
            <person name="Chen F."/>
            <person name="Lucas S."/>
            <person name="Tice H."/>
            <person name="Cheng J.F."/>
            <person name="Han C."/>
            <person name="Detter J.C."/>
            <person name="Bruce D."/>
            <person name="Goodwin L."/>
            <person name="Chain P."/>
            <person name="Pitluck S."/>
            <person name="Goker M."/>
            <person name="Ovchinikova G."/>
            <person name="Pati A."/>
            <person name="Ivanova N."/>
            <person name="Mavromatis K."/>
            <person name="Chen A."/>
            <person name="Palaniappan K."/>
            <person name="Land M."/>
            <person name="Hauser L."/>
            <person name="Chang Y.J."/>
            <person name="Jeffries C.D."/>
            <person name="Bristow J."/>
            <person name="Eisen J.A."/>
            <person name="Markowitz V."/>
            <person name="Hugenholtz P."/>
            <person name="Kyrpides N.C."/>
            <person name="Klenk H.P."/>
        </authorList>
    </citation>
    <scope>NUCLEOTIDE SEQUENCE [LARGE SCALE GENOMIC DNA]</scope>
    <source>
        <strain evidence="3">DSM 44728 / CIP 108903 / NRRL B-16338 / NBRC 102104 / LLR-40K-21</strain>
    </source>
</reference>
<evidence type="ECO:0000313" key="2">
    <source>
        <dbReference type="EMBL" id="ADD43383.1"/>
    </source>
</evidence>
<dbReference type="CDD" id="cd06170">
    <property type="entry name" value="LuxR_C_like"/>
    <property type="match status" value="1"/>
</dbReference>
<dbReference type="Proteomes" id="UP000000844">
    <property type="component" value="Chromosome"/>
</dbReference>
<dbReference type="Gene3D" id="1.10.10.10">
    <property type="entry name" value="Winged helix-like DNA-binding domain superfamily/Winged helix DNA-binding domain"/>
    <property type="match status" value="1"/>
</dbReference>
<dbReference type="EMBL" id="CP001778">
    <property type="protein sequence ID" value="ADD43383.1"/>
    <property type="molecule type" value="Genomic_DNA"/>
</dbReference>
<evidence type="ECO:0000259" key="1">
    <source>
        <dbReference type="PROSITE" id="PS50043"/>
    </source>
</evidence>
<dbReference type="InterPro" id="IPR036388">
    <property type="entry name" value="WH-like_DNA-bd_sf"/>
</dbReference>
<dbReference type="GO" id="GO:0003677">
    <property type="term" value="F:DNA binding"/>
    <property type="evidence" value="ECO:0007669"/>
    <property type="project" value="InterPro"/>
</dbReference>
<dbReference type="Pfam" id="PF00196">
    <property type="entry name" value="GerE"/>
    <property type="match status" value="1"/>
</dbReference>
<protein>
    <submittedName>
        <fullName evidence="2">Transcriptional regulator, LuxR family</fullName>
    </submittedName>
</protein>
<dbReference type="eggNOG" id="COG2197">
    <property type="taxonomic scope" value="Bacteria"/>
</dbReference>
<dbReference type="InterPro" id="IPR027417">
    <property type="entry name" value="P-loop_NTPase"/>
</dbReference>
<feature type="domain" description="HTH luxR-type" evidence="1">
    <location>
        <begin position="756"/>
        <end position="821"/>
    </location>
</feature>
<dbReference type="STRING" id="446470.Snas_3726"/>
<dbReference type="HOGENOM" id="CLU_316785_0_0_11"/>
<name>D3PXQ3_STANL</name>
<sequence>MSADDTRSHDDPAGLGARVAEALAQPGLVIVTGPAGSGRSHLLHRLAGAFRGPVYAGGGLSMLRGNSALALARAVKAKLPTHDTPLCAEAVRSRVRGGLLVIDDLQWCDPVTLAVLPKLAEHCRIAAALRTPHRLPEAITEPLFAAATTVEIPPIPDAAAAALVRDHAPGLADAAVTALVKRAGGNPLALASLARHAQARGGKSIKDPAQATPDAVHVLAEAIADLPRAARTALAALGLLGRPAPAGLLGEGVSELAEAGLVTVDDNQSVAPVSPYSAEIAAGILDPDGRAELHRGLAELVDDVEAARHLAAAGDNPAAYQRALRAAGGDNQARRAEALLFACALSDSPADEATRLEAAAAALAVGRPRSALTVLEQLSSVEATVARAQAHLHAGHTNKAAEVAATLPDSSKLDDGLAEAVDRVRLLTALAGASADTVAAAVRARHGDRPSAPGLAAAVAAHDARRREPGWQQGLAAAAVAAGRDGDALTARWSAWLLVEYLIADGNLDQAAAAAERAAAACTADHAYSWQTRFLAAQVWCRVLGGGHLEEAASRAVTLLDHALPSVARGYATASASLAEADTGALRNARHRLRNAGPVPPSVATVLRWVAGEAAWLDNQPAQARAAAGDDASLVSGMGRITANWAAFDAGEPSEAGDIDSVPDPARQTLSAWQAAAVDASAAGAFDTAAEAWREVVVREQVRCLLAHGLYAPDAAGAVPPLEAAEAIADEAGLTILAGRARQALRRHRVRRDRRGKRAGDALTSREQQVLTMVAAGEPTRRIAVALGITRETVETHIRAGMRKLGAKTRTEAAVRAAELLTQDGQ</sequence>
<dbReference type="SUPFAM" id="SSF52540">
    <property type="entry name" value="P-loop containing nucleoside triphosphate hydrolases"/>
    <property type="match status" value="1"/>
</dbReference>
<dbReference type="InterPro" id="IPR000792">
    <property type="entry name" value="Tscrpt_reg_LuxR_C"/>
</dbReference>